<organism evidence="2 3">
    <name type="scientific">Plakobranchus ocellatus</name>
    <dbReference type="NCBI Taxonomy" id="259542"/>
    <lineage>
        <taxon>Eukaryota</taxon>
        <taxon>Metazoa</taxon>
        <taxon>Spiralia</taxon>
        <taxon>Lophotrochozoa</taxon>
        <taxon>Mollusca</taxon>
        <taxon>Gastropoda</taxon>
        <taxon>Heterobranchia</taxon>
        <taxon>Euthyneura</taxon>
        <taxon>Panpulmonata</taxon>
        <taxon>Sacoglossa</taxon>
        <taxon>Placobranchoidea</taxon>
        <taxon>Plakobranchidae</taxon>
        <taxon>Plakobranchus</taxon>
    </lineage>
</organism>
<dbReference type="EMBL" id="BLXT01000045">
    <property type="protein sequence ID" value="GFN73877.1"/>
    <property type="molecule type" value="Genomic_DNA"/>
</dbReference>
<gene>
    <name evidence="2" type="ORF">PoB_000038300</name>
</gene>
<protein>
    <submittedName>
        <fullName evidence="2">Uncharacterized protein</fullName>
    </submittedName>
</protein>
<reference evidence="2 3" key="1">
    <citation type="journal article" date="2021" name="Elife">
        <title>Chloroplast acquisition without the gene transfer in kleptoplastic sea slugs, Plakobranchus ocellatus.</title>
        <authorList>
            <person name="Maeda T."/>
            <person name="Takahashi S."/>
            <person name="Yoshida T."/>
            <person name="Shimamura S."/>
            <person name="Takaki Y."/>
            <person name="Nagai Y."/>
            <person name="Toyoda A."/>
            <person name="Suzuki Y."/>
            <person name="Arimoto A."/>
            <person name="Ishii H."/>
            <person name="Satoh N."/>
            <person name="Nishiyama T."/>
            <person name="Hasebe M."/>
            <person name="Maruyama T."/>
            <person name="Minagawa J."/>
            <person name="Obokata J."/>
            <person name="Shigenobu S."/>
        </authorList>
    </citation>
    <scope>NUCLEOTIDE SEQUENCE [LARGE SCALE GENOMIC DNA]</scope>
</reference>
<evidence type="ECO:0000256" key="1">
    <source>
        <dbReference type="SAM" id="MobiDB-lite"/>
    </source>
</evidence>
<keyword evidence="3" id="KW-1185">Reference proteome</keyword>
<feature type="compositionally biased region" description="Polar residues" evidence="1">
    <location>
        <begin position="55"/>
        <end position="68"/>
    </location>
</feature>
<sequence length="101" mass="11675">MSQDSTGGKGSNRRMSVPVIYPPVFTGPRTRREQQMQEEQERRRRSQQRIPAALMNTTTRASLLSQASLPAPDVTQVGSKRPKRRRIKFKEKGRTREKRKP</sequence>
<dbReference type="AlphaFoldDB" id="A0AAV3XTX2"/>
<dbReference type="Proteomes" id="UP000735302">
    <property type="component" value="Unassembled WGS sequence"/>
</dbReference>
<feature type="region of interest" description="Disordered" evidence="1">
    <location>
        <begin position="1"/>
        <end position="101"/>
    </location>
</feature>
<comment type="caution">
    <text evidence="2">The sequence shown here is derived from an EMBL/GenBank/DDBJ whole genome shotgun (WGS) entry which is preliminary data.</text>
</comment>
<evidence type="ECO:0000313" key="2">
    <source>
        <dbReference type="EMBL" id="GFN73877.1"/>
    </source>
</evidence>
<accession>A0AAV3XTX2</accession>
<proteinExistence type="predicted"/>
<name>A0AAV3XTX2_9GAST</name>
<feature type="compositionally biased region" description="Basic residues" evidence="1">
    <location>
        <begin position="80"/>
        <end position="101"/>
    </location>
</feature>
<evidence type="ECO:0000313" key="3">
    <source>
        <dbReference type="Proteomes" id="UP000735302"/>
    </source>
</evidence>
<feature type="compositionally biased region" description="Basic and acidic residues" evidence="1">
    <location>
        <begin position="30"/>
        <end position="42"/>
    </location>
</feature>